<evidence type="ECO:0000313" key="2">
    <source>
        <dbReference type="EMBL" id="MFC4161256.1"/>
    </source>
</evidence>
<protein>
    <submittedName>
        <fullName evidence="2">Substrate-binding periplasmic protein</fullName>
    </submittedName>
</protein>
<dbReference type="RefSeq" id="WP_378166989.1">
    <property type="nucleotide sequence ID" value="NZ_JBHSBU010000001.1"/>
</dbReference>
<sequence>MRKALFASVLLAMTAAQATENLPAYNVYQAPPFVVGSGGLVADVVTYFNDKLKGQYQFKLETMPRERLNQTVINNPGFKGVVLLLSPPFVGDQERKKYLWSASVLDDANAVISSPAKPIEYTGPDSLKGLSFGGVLGNRYMGLEERFGKDIQRSDVSSELANLEKVANGRIDVTLMAHSIYRYLSRQHNLTSKLHLSSKPHANFSRHIFAAKGEEKLIAVLDQVIAASKQDPAWTALLAKYNLGN</sequence>
<keyword evidence="1" id="KW-0732">Signal</keyword>
<feature type="chain" id="PRO_5045613268" evidence="1">
    <location>
        <begin position="19"/>
        <end position="245"/>
    </location>
</feature>
<keyword evidence="3" id="KW-1185">Reference proteome</keyword>
<dbReference type="SUPFAM" id="SSF53850">
    <property type="entry name" value="Periplasmic binding protein-like II"/>
    <property type="match status" value="1"/>
</dbReference>
<dbReference type="EMBL" id="JBHSBU010000001">
    <property type="protein sequence ID" value="MFC4161256.1"/>
    <property type="molecule type" value="Genomic_DNA"/>
</dbReference>
<comment type="caution">
    <text evidence="2">The sequence shown here is derived from an EMBL/GenBank/DDBJ whole genome shotgun (WGS) entry which is preliminary data.</text>
</comment>
<feature type="signal peptide" evidence="1">
    <location>
        <begin position="1"/>
        <end position="18"/>
    </location>
</feature>
<organism evidence="2 3">
    <name type="scientific">Chitinimonas lacunae</name>
    <dbReference type="NCBI Taxonomy" id="1963018"/>
    <lineage>
        <taxon>Bacteria</taxon>
        <taxon>Pseudomonadati</taxon>
        <taxon>Pseudomonadota</taxon>
        <taxon>Betaproteobacteria</taxon>
        <taxon>Neisseriales</taxon>
        <taxon>Chitinibacteraceae</taxon>
        <taxon>Chitinimonas</taxon>
    </lineage>
</organism>
<evidence type="ECO:0000256" key="1">
    <source>
        <dbReference type="SAM" id="SignalP"/>
    </source>
</evidence>
<gene>
    <name evidence="2" type="ORF">ACFOW7_18110</name>
</gene>
<reference evidence="3" key="1">
    <citation type="journal article" date="2019" name="Int. J. Syst. Evol. Microbiol.">
        <title>The Global Catalogue of Microorganisms (GCM) 10K type strain sequencing project: providing services to taxonomists for standard genome sequencing and annotation.</title>
        <authorList>
            <consortium name="The Broad Institute Genomics Platform"/>
            <consortium name="The Broad Institute Genome Sequencing Center for Infectious Disease"/>
            <person name="Wu L."/>
            <person name="Ma J."/>
        </authorList>
    </citation>
    <scope>NUCLEOTIDE SEQUENCE [LARGE SCALE GENOMIC DNA]</scope>
    <source>
        <strain evidence="3">LMG 29894</strain>
    </source>
</reference>
<evidence type="ECO:0000313" key="3">
    <source>
        <dbReference type="Proteomes" id="UP001595791"/>
    </source>
</evidence>
<dbReference type="Gene3D" id="3.40.190.10">
    <property type="entry name" value="Periplasmic binding protein-like II"/>
    <property type="match status" value="2"/>
</dbReference>
<dbReference type="Proteomes" id="UP001595791">
    <property type="component" value="Unassembled WGS sequence"/>
</dbReference>
<proteinExistence type="predicted"/>
<name>A0ABV8MVA4_9NEIS</name>
<accession>A0ABV8MVA4</accession>